<keyword evidence="1" id="KW-0808">Transferase</keyword>
<feature type="domain" description="Protein kinase" evidence="7">
    <location>
        <begin position="1"/>
        <end position="104"/>
    </location>
</feature>
<dbReference type="AlphaFoldDB" id="A0A183EM36"/>
<dbReference type="PROSITE" id="PS50011">
    <property type="entry name" value="PROTEIN_KINASE_DOM"/>
    <property type="match status" value="1"/>
</dbReference>
<dbReference type="Proteomes" id="UP000271098">
    <property type="component" value="Unassembled WGS sequence"/>
</dbReference>
<evidence type="ECO:0000256" key="2">
    <source>
        <dbReference type="ARBA" id="ARBA00022741"/>
    </source>
</evidence>
<evidence type="ECO:0000256" key="1">
    <source>
        <dbReference type="ARBA" id="ARBA00022679"/>
    </source>
</evidence>
<dbReference type="SUPFAM" id="SSF56112">
    <property type="entry name" value="Protein kinase-like (PK-like)"/>
    <property type="match status" value="1"/>
</dbReference>
<dbReference type="OrthoDB" id="10252354at2759"/>
<keyword evidence="2" id="KW-0547">Nucleotide-binding</keyword>
<evidence type="ECO:0000256" key="3">
    <source>
        <dbReference type="ARBA" id="ARBA00022777"/>
    </source>
</evidence>
<dbReference type="WBParaSite" id="GPUH_0002205401-mRNA-1">
    <property type="protein sequence ID" value="GPUH_0002205401-mRNA-1"/>
    <property type="gene ID" value="GPUH_0002205401"/>
</dbReference>
<dbReference type="Gene3D" id="1.10.510.10">
    <property type="entry name" value="Transferase(Phosphotransferase) domain 1"/>
    <property type="match status" value="1"/>
</dbReference>
<proteinExistence type="inferred from homology"/>
<evidence type="ECO:0000313" key="9">
    <source>
        <dbReference type="Proteomes" id="UP000271098"/>
    </source>
</evidence>
<protein>
    <recommendedName>
        <fullName evidence="6">mitogen-activated protein kinase kinase</fullName>
        <ecNumber evidence="6">2.7.12.2</ecNumber>
    </recommendedName>
</protein>
<evidence type="ECO:0000313" key="10">
    <source>
        <dbReference type="WBParaSite" id="GPUH_0002205401-mRNA-1"/>
    </source>
</evidence>
<dbReference type="EC" id="2.7.12.2" evidence="6"/>
<dbReference type="GO" id="GO:0051403">
    <property type="term" value="P:stress-activated MAPK cascade"/>
    <property type="evidence" value="ECO:0007669"/>
    <property type="project" value="TreeGrafter"/>
</dbReference>
<name>A0A183EM36_9BILA</name>
<comment type="similarity">
    <text evidence="5">Belongs to the protein kinase superfamily. STE Ser/Thr protein kinase family. MAP kinase kinase subfamily.</text>
</comment>
<evidence type="ECO:0000256" key="4">
    <source>
        <dbReference type="ARBA" id="ARBA00022840"/>
    </source>
</evidence>
<dbReference type="Pfam" id="PF00069">
    <property type="entry name" value="Pkinase"/>
    <property type="match status" value="1"/>
</dbReference>
<dbReference type="PANTHER" id="PTHR48013">
    <property type="entry name" value="DUAL SPECIFICITY MITOGEN-ACTIVATED PROTEIN KINASE KINASE 5-RELATED"/>
    <property type="match status" value="1"/>
</dbReference>
<evidence type="ECO:0000256" key="6">
    <source>
        <dbReference type="ARBA" id="ARBA00038999"/>
    </source>
</evidence>
<reference evidence="8 9" key="2">
    <citation type="submission" date="2018-11" db="EMBL/GenBank/DDBJ databases">
        <authorList>
            <consortium name="Pathogen Informatics"/>
        </authorList>
    </citation>
    <scope>NUCLEOTIDE SEQUENCE [LARGE SCALE GENOMIC DNA]</scope>
</reference>
<accession>A0A183EM36</accession>
<keyword evidence="4" id="KW-0067">ATP-binding</keyword>
<sequence length="124" mass="14399">MVAFCAGHYCCLQPERLDAQHEYDIRADVWSVGISLVELARGEYPYRGCNSEFEVLTRIVSDPAPELKTEEGFSPLFCDFVSRCLTKDYRARPKYKELLEHSWLEYYETANVDVAAWYQTIVQS</sequence>
<organism evidence="10">
    <name type="scientific">Gongylonema pulchrum</name>
    <dbReference type="NCBI Taxonomy" id="637853"/>
    <lineage>
        <taxon>Eukaryota</taxon>
        <taxon>Metazoa</taxon>
        <taxon>Ecdysozoa</taxon>
        <taxon>Nematoda</taxon>
        <taxon>Chromadorea</taxon>
        <taxon>Rhabditida</taxon>
        <taxon>Spirurina</taxon>
        <taxon>Spiruromorpha</taxon>
        <taxon>Spiruroidea</taxon>
        <taxon>Gongylonematidae</taxon>
        <taxon>Gongylonema</taxon>
    </lineage>
</organism>
<evidence type="ECO:0000256" key="5">
    <source>
        <dbReference type="ARBA" id="ARBA00038035"/>
    </source>
</evidence>
<dbReference type="InterPro" id="IPR000719">
    <property type="entry name" value="Prot_kinase_dom"/>
</dbReference>
<dbReference type="GO" id="GO:0008545">
    <property type="term" value="F:JUN kinase kinase activity"/>
    <property type="evidence" value="ECO:0007669"/>
    <property type="project" value="TreeGrafter"/>
</dbReference>
<evidence type="ECO:0000313" key="8">
    <source>
        <dbReference type="EMBL" id="VDN39343.1"/>
    </source>
</evidence>
<gene>
    <name evidence="8" type="ORF">GPUH_LOCUS22027</name>
</gene>
<keyword evidence="3" id="KW-0418">Kinase</keyword>
<evidence type="ECO:0000259" key="7">
    <source>
        <dbReference type="PROSITE" id="PS50011"/>
    </source>
</evidence>
<dbReference type="InterPro" id="IPR011009">
    <property type="entry name" value="Kinase-like_dom_sf"/>
</dbReference>
<keyword evidence="9" id="KW-1185">Reference proteome</keyword>
<reference evidence="10" key="1">
    <citation type="submission" date="2016-06" db="UniProtKB">
        <authorList>
            <consortium name="WormBaseParasite"/>
        </authorList>
    </citation>
    <scope>IDENTIFICATION</scope>
</reference>
<dbReference type="EMBL" id="UYRT01094063">
    <property type="protein sequence ID" value="VDN39343.1"/>
    <property type="molecule type" value="Genomic_DNA"/>
</dbReference>
<dbReference type="GO" id="GO:0005524">
    <property type="term" value="F:ATP binding"/>
    <property type="evidence" value="ECO:0007669"/>
    <property type="project" value="UniProtKB-KW"/>
</dbReference>
<dbReference type="PANTHER" id="PTHR48013:SF17">
    <property type="entry name" value="DUAL SPECIFICITY MITOGEN-ACTIVATED PROTEIN KINASE KINASE 7"/>
    <property type="match status" value="1"/>
</dbReference>